<sequence>MEDISKLNFVCVVNENCPANFDKTGVVFDYYDTFAVPDKKNETCCRYCNSVLFEEQTYLNIMLAKKRKLQQKIVLLIISILVIVTFFCFIFLK</sequence>
<feature type="transmembrane region" description="Helical" evidence="1">
    <location>
        <begin position="73"/>
        <end position="92"/>
    </location>
</feature>
<accession>A0ABP7VTV5</accession>
<evidence type="ECO:0008006" key="4">
    <source>
        <dbReference type="Google" id="ProtNLM"/>
    </source>
</evidence>
<keyword evidence="3" id="KW-1185">Reference proteome</keyword>
<dbReference type="Proteomes" id="UP001500367">
    <property type="component" value="Unassembled WGS sequence"/>
</dbReference>
<reference evidence="3" key="1">
    <citation type="journal article" date="2019" name="Int. J. Syst. Evol. Microbiol.">
        <title>The Global Catalogue of Microorganisms (GCM) 10K type strain sequencing project: providing services to taxonomists for standard genome sequencing and annotation.</title>
        <authorList>
            <consortium name="The Broad Institute Genomics Platform"/>
            <consortium name="The Broad Institute Genome Sequencing Center for Infectious Disease"/>
            <person name="Wu L."/>
            <person name="Ma J."/>
        </authorList>
    </citation>
    <scope>NUCLEOTIDE SEQUENCE [LARGE SCALE GENOMIC DNA]</scope>
    <source>
        <strain evidence="3">JCM 17069</strain>
    </source>
</reference>
<name>A0ABP7VTV5_9FLAO</name>
<keyword evidence="1" id="KW-0472">Membrane</keyword>
<organism evidence="2 3">
    <name type="scientific">Flavobacterium cheonanense</name>
    <dbReference type="NCBI Taxonomy" id="706183"/>
    <lineage>
        <taxon>Bacteria</taxon>
        <taxon>Pseudomonadati</taxon>
        <taxon>Bacteroidota</taxon>
        <taxon>Flavobacteriia</taxon>
        <taxon>Flavobacteriales</taxon>
        <taxon>Flavobacteriaceae</taxon>
        <taxon>Flavobacterium</taxon>
    </lineage>
</organism>
<keyword evidence="1" id="KW-1133">Transmembrane helix</keyword>
<comment type="caution">
    <text evidence="2">The sequence shown here is derived from an EMBL/GenBank/DDBJ whole genome shotgun (WGS) entry which is preliminary data.</text>
</comment>
<keyword evidence="1" id="KW-0812">Transmembrane</keyword>
<dbReference type="EMBL" id="BAABCT010000005">
    <property type="protein sequence ID" value="GAA4074279.1"/>
    <property type="molecule type" value="Genomic_DNA"/>
</dbReference>
<protein>
    <recommendedName>
        <fullName evidence="4">Transmembrane protein</fullName>
    </recommendedName>
</protein>
<gene>
    <name evidence="2" type="ORF">GCM10022389_19780</name>
</gene>
<dbReference type="RefSeq" id="WP_344816549.1">
    <property type="nucleotide sequence ID" value="NZ_BAABCT010000005.1"/>
</dbReference>
<proteinExistence type="predicted"/>
<evidence type="ECO:0000313" key="3">
    <source>
        <dbReference type="Proteomes" id="UP001500367"/>
    </source>
</evidence>
<evidence type="ECO:0000313" key="2">
    <source>
        <dbReference type="EMBL" id="GAA4074279.1"/>
    </source>
</evidence>
<evidence type="ECO:0000256" key="1">
    <source>
        <dbReference type="SAM" id="Phobius"/>
    </source>
</evidence>